<protein>
    <submittedName>
        <fullName evidence="2">Uncharacterized protein</fullName>
    </submittedName>
</protein>
<keyword evidence="3" id="KW-1185">Reference proteome</keyword>
<gene>
    <name evidence="2" type="ORF">PPROV_000111700</name>
</gene>
<comment type="caution">
    <text evidence="2">The sequence shown here is derived from an EMBL/GenBank/DDBJ whole genome shotgun (WGS) entry which is preliminary data.</text>
</comment>
<evidence type="ECO:0000256" key="1">
    <source>
        <dbReference type="SAM" id="MobiDB-lite"/>
    </source>
</evidence>
<feature type="region of interest" description="Disordered" evidence="1">
    <location>
        <begin position="1"/>
        <end position="50"/>
    </location>
</feature>
<proteinExistence type="predicted"/>
<evidence type="ECO:0000313" key="2">
    <source>
        <dbReference type="EMBL" id="GHP02360.1"/>
    </source>
</evidence>
<sequence>MPRHLEGNSALKKRPVRGSGSGSGSGSGFDNDQDSASIQPGPTTSSQALDEENDQNARMYAEARVFLILTAISLVGTAALAQDVRLERVDQIATLAKVFCRNDTVAAADVSRQLNATHWLLPTPAVVDTGRDVDVKPHGECTRRFGWYVVDYIRAIQPHVDAWYRVEDTSACKVLELAGVLAKTGVGGGGGYVPSESPVPPYVASDVAAACDRGEDDGKRLNSRNTGPNRFVVTLARLSASDAKLGEAVSALGAELGYGAMQ</sequence>
<dbReference type="Proteomes" id="UP000660262">
    <property type="component" value="Unassembled WGS sequence"/>
</dbReference>
<dbReference type="AlphaFoldDB" id="A0A830H8P0"/>
<name>A0A830H8P0_9CHLO</name>
<accession>A0A830H8P0</accession>
<feature type="compositionally biased region" description="Polar residues" evidence="1">
    <location>
        <begin position="34"/>
        <end position="48"/>
    </location>
</feature>
<organism evidence="2 3">
    <name type="scientific">Pycnococcus provasolii</name>
    <dbReference type="NCBI Taxonomy" id="41880"/>
    <lineage>
        <taxon>Eukaryota</taxon>
        <taxon>Viridiplantae</taxon>
        <taxon>Chlorophyta</taxon>
        <taxon>Pseudoscourfieldiophyceae</taxon>
        <taxon>Pseudoscourfieldiales</taxon>
        <taxon>Pycnococcaceae</taxon>
        <taxon>Pycnococcus</taxon>
    </lineage>
</organism>
<evidence type="ECO:0000313" key="3">
    <source>
        <dbReference type="Proteomes" id="UP000660262"/>
    </source>
</evidence>
<dbReference type="EMBL" id="BNJQ01000003">
    <property type="protein sequence ID" value="GHP02360.1"/>
    <property type="molecule type" value="Genomic_DNA"/>
</dbReference>
<reference evidence="2" key="1">
    <citation type="submission" date="2020-10" db="EMBL/GenBank/DDBJ databases">
        <title>Unveiling of a novel bifunctional photoreceptor, Dualchrome1, isolated from a cosmopolitan green alga.</title>
        <authorList>
            <person name="Suzuki S."/>
            <person name="Kawachi M."/>
        </authorList>
    </citation>
    <scope>NUCLEOTIDE SEQUENCE</scope>
    <source>
        <strain evidence="2">NIES 2893</strain>
    </source>
</reference>